<name>A0A3N4HWA2_ASCIM</name>
<dbReference type="EMBL" id="ML119750">
    <property type="protein sequence ID" value="RPA76130.1"/>
    <property type="molecule type" value="Genomic_DNA"/>
</dbReference>
<accession>A0A3N4HWA2</accession>
<sequence length="303" mass="34851">MDQELAFRNRLARLRAQQNNYVTRWNAYNARIATDLSSIMHQSTEVAALAKEATEDLFSTGSPQFASTVTTENIEAEEQYTQLLVAFLDEMRKHLPVAEKSFDFLAGPELSLTMTNGSGSRVEYEETRRAGGLDPRVITAAVEFMLAGGLMFDDRPSFGPQPTVEMRHRRLRTKRQDLVQRFDLFIATVDPNYRRPLRSRRDTENAVGSLWLHLVQRTSRQIRQPKLDGGNIQLEERRYLQAEVKLLRLHVKERYLRLLLDTTGGIARESRREKYTMAWKSGGAPAMNNAMEEDIEKWRLGCL</sequence>
<organism evidence="1 2">
    <name type="scientific">Ascobolus immersus RN42</name>
    <dbReference type="NCBI Taxonomy" id="1160509"/>
    <lineage>
        <taxon>Eukaryota</taxon>
        <taxon>Fungi</taxon>
        <taxon>Dikarya</taxon>
        <taxon>Ascomycota</taxon>
        <taxon>Pezizomycotina</taxon>
        <taxon>Pezizomycetes</taxon>
        <taxon>Pezizales</taxon>
        <taxon>Ascobolaceae</taxon>
        <taxon>Ascobolus</taxon>
    </lineage>
</organism>
<reference evidence="1 2" key="1">
    <citation type="journal article" date="2018" name="Nat. Ecol. Evol.">
        <title>Pezizomycetes genomes reveal the molecular basis of ectomycorrhizal truffle lifestyle.</title>
        <authorList>
            <person name="Murat C."/>
            <person name="Payen T."/>
            <person name="Noel B."/>
            <person name="Kuo A."/>
            <person name="Morin E."/>
            <person name="Chen J."/>
            <person name="Kohler A."/>
            <person name="Krizsan K."/>
            <person name="Balestrini R."/>
            <person name="Da Silva C."/>
            <person name="Montanini B."/>
            <person name="Hainaut M."/>
            <person name="Levati E."/>
            <person name="Barry K.W."/>
            <person name="Belfiori B."/>
            <person name="Cichocki N."/>
            <person name="Clum A."/>
            <person name="Dockter R.B."/>
            <person name="Fauchery L."/>
            <person name="Guy J."/>
            <person name="Iotti M."/>
            <person name="Le Tacon F."/>
            <person name="Lindquist E.A."/>
            <person name="Lipzen A."/>
            <person name="Malagnac F."/>
            <person name="Mello A."/>
            <person name="Molinier V."/>
            <person name="Miyauchi S."/>
            <person name="Poulain J."/>
            <person name="Riccioni C."/>
            <person name="Rubini A."/>
            <person name="Sitrit Y."/>
            <person name="Splivallo R."/>
            <person name="Traeger S."/>
            <person name="Wang M."/>
            <person name="Zifcakova L."/>
            <person name="Wipf D."/>
            <person name="Zambonelli A."/>
            <person name="Paolocci F."/>
            <person name="Nowrousian M."/>
            <person name="Ottonello S."/>
            <person name="Baldrian P."/>
            <person name="Spatafora J.W."/>
            <person name="Henrissat B."/>
            <person name="Nagy L.G."/>
            <person name="Aury J.M."/>
            <person name="Wincker P."/>
            <person name="Grigoriev I.V."/>
            <person name="Bonfante P."/>
            <person name="Martin F.M."/>
        </authorList>
    </citation>
    <scope>NUCLEOTIDE SEQUENCE [LARGE SCALE GENOMIC DNA]</scope>
    <source>
        <strain evidence="1 2">RN42</strain>
    </source>
</reference>
<proteinExistence type="predicted"/>
<dbReference type="Proteomes" id="UP000275078">
    <property type="component" value="Unassembled WGS sequence"/>
</dbReference>
<dbReference type="AlphaFoldDB" id="A0A3N4HWA2"/>
<protein>
    <submittedName>
        <fullName evidence="1">Uncharacterized protein</fullName>
    </submittedName>
</protein>
<gene>
    <name evidence="1" type="ORF">BJ508DRAFT_311347</name>
</gene>
<evidence type="ECO:0000313" key="1">
    <source>
        <dbReference type="EMBL" id="RPA76130.1"/>
    </source>
</evidence>
<evidence type="ECO:0000313" key="2">
    <source>
        <dbReference type="Proteomes" id="UP000275078"/>
    </source>
</evidence>
<keyword evidence="2" id="KW-1185">Reference proteome</keyword>